<keyword evidence="2" id="KW-1003">Cell membrane</keyword>
<reference evidence="14 15" key="1">
    <citation type="submission" date="2020-10" db="EMBL/GenBank/DDBJ databases">
        <title>Chromosome-scale genome assembly of the Allis shad, Alosa alosa.</title>
        <authorList>
            <person name="Margot Z."/>
            <person name="Christophe K."/>
            <person name="Cabau C."/>
            <person name="Louis A."/>
            <person name="Berthelot C."/>
            <person name="Parey E."/>
            <person name="Roest Crollius H."/>
            <person name="Montfort J."/>
            <person name="Robinson-Rechavi M."/>
            <person name="Bucao C."/>
            <person name="Bouchez O."/>
            <person name="Gislard M."/>
            <person name="Lluch J."/>
            <person name="Milhes M."/>
            <person name="Lampietro C."/>
            <person name="Lopez Roques C."/>
            <person name="Donnadieu C."/>
            <person name="Braasch I."/>
            <person name="Desvignes T."/>
            <person name="Postlethwait J."/>
            <person name="Bobe J."/>
            <person name="Guiguen Y."/>
        </authorList>
    </citation>
    <scope>NUCLEOTIDE SEQUENCE [LARGE SCALE GENOMIC DNA]</scope>
    <source>
        <strain evidence="14">M-15738</strain>
        <tissue evidence="14">Blood</tissue>
    </source>
</reference>
<dbReference type="Gene3D" id="2.60.40.10">
    <property type="entry name" value="Immunoglobulins"/>
    <property type="match status" value="1"/>
</dbReference>
<dbReference type="InterPro" id="IPR007110">
    <property type="entry name" value="Ig-like_dom"/>
</dbReference>
<keyword evidence="15" id="KW-1185">Reference proteome</keyword>
<dbReference type="InterPro" id="IPR013106">
    <property type="entry name" value="Ig_V-set"/>
</dbReference>
<comment type="subcellular location">
    <subcellularLocation>
        <location evidence="1">Cell membrane</location>
        <topology evidence="1">Single-pass type I membrane protein</topology>
    </subcellularLocation>
</comment>
<evidence type="ECO:0000256" key="8">
    <source>
        <dbReference type="ARBA" id="ARBA00023170"/>
    </source>
</evidence>
<evidence type="ECO:0000256" key="1">
    <source>
        <dbReference type="ARBA" id="ARBA00004251"/>
    </source>
</evidence>
<dbReference type="GO" id="GO:0071222">
    <property type="term" value="P:cellular response to lipopolysaccharide"/>
    <property type="evidence" value="ECO:0007669"/>
    <property type="project" value="TreeGrafter"/>
</dbReference>
<evidence type="ECO:0000256" key="9">
    <source>
        <dbReference type="ARBA" id="ARBA00023180"/>
    </source>
</evidence>
<gene>
    <name evidence="14" type="ORF">AALO_G00226060</name>
</gene>
<dbReference type="PANTHER" id="PTHR25466:SF9">
    <property type="entry name" value="FIBRONECTIN TYPE-III DOMAIN-CONTAINING PROTEIN"/>
    <property type="match status" value="1"/>
</dbReference>
<feature type="domain" description="Ig-like" evidence="13">
    <location>
        <begin position="29"/>
        <end position="133"/>
    </location>
</feature>
<dbReference type="SUPFAM" id="SSF48726">
    <property type="entry name" value="Immunoglobulin"/>
    <property type="match status" value="1"/>
</dbReference>
<dbReference type="GO" id="GO:0009897">
    <property type="term" value="C:external side of plasma membrane"/>
    <property type="evidence" value="ECO:0007669"/>
    <property type="project" value="TreeGrafter"/>
</dbReference>
<evidence type="ECO:0000256" key="7">
    <source>
        <dbReference type="ARBA" id="ARBA00023157"/>
    </source>
</evidence>
<keyword evidence="4 12" id="KW-0732">Signal</keyword>
<dbReference type="EMBL" id="JADWDJ010000017">
    <property type="protein sequence ID" value="KAG5267813.1"/>
    <property type="molecule type" value="Genomic_DNA"/>
</dbReference>
<evidence type="ECO:0000256" key="4">
    <source>
        <dbReference type="ARBA" id="ARBA00022729"/>
    </source>
</evidence>
<feature type="signal peptide" evidence="12">
    <location>
        <begin position="1"/>
        <end position="28"/>
    </location>
</feature>
<evidence type="ECO:0000256" key="6">
    <source>
        <dbReference type="ARBA" id="ARBA00023136"/>
    </source>
</evidence>
<feature type="transmembrane region" description="Helical" evidence="11">
    <location>
        <begin position="143"/>
        <end position="162"/>
    </location>
</feature>
<evidence type="ECO:0000256" key="5">
    <source>
        <dbReference type="ARBA" id="ARBA00022989"/>
    </source>
</evidence>
<evidence type="ECO:0000256" key="3">
    <source>
        <dbReference type="ARBA" id="ARBA00022692"/>
    </source>
</evidence>
<dbReference type="InterPro" id="IPR036179">
    <property type="entry name" value="Ig-like_dom_sf"/>
</dbReference>
<comment type="caution">
    <text evidence="14">The sequence shown here is derived from an EMBL/GenBank/DDBJ whole genome shotgun (WGS) entry which is preliminary data.</text>
</comment>
<keyword evidence="8" id="KW-0675">Receptor</keyword>
<evidence type="ECO:0000256" key="12">
    <source>
        <dbReference type="SAM" id="SignalP"/>
    </source>
</evidence>
<dbReference type="AlphaFoldDB" id="A0AAV6FY84"/>
<keyword evidence="7" id="KW-1015">Disulfide bond</keyword>
<keyword evidence="10" id="KW-0393">Immunoglobulin domain</keyword>
<dbReference type="GO" id="GO:0042102">
    <property type="term" value="P:positive regulation of T cell proliferation"/>
    <property type="evidence" value="ECO:0007669"/>
    <property type="project" value="TreeGrafter"/>
</dbReference>
<name>A0AAV6FY84_9TELE</name>
<dbReference type="Pfam" id="PF07686">
    <property type="entry name" value="V-set"/>
    <property type="match status" value="1"/>
</dbReference>
<sequence length="164" mass="18203">MVNCVIRQTHVMVVVLGLHILFGSPAGCCPVTSLSRPEETSVTLNTGYKSTAATDIHLVEWYYNERELIMRYYPGSKSVIQPAYEGRVKFDDNAFSLELMNIKRNDSGLYHCKITEEKPFCAGFSLSVFESISEKKVTSTAQITSPASLLILTAVVLGCFPIKK</sequence>
<keyword evidence="3 11" id="KW-0812">Transmembrane</keyword>
<dbReference type="Proteomes" id="UP000823561">
    <property type="component" value="Chromosome 17"/>
</dbReference>
<evidence type="ECO:0000313" key="14">
    <source>
        <dbReference type="EMBL" id="KAG5267813.1"/>
    </source>
</evidence>
<dbReference type="GO" id="GO:0006955">
    <property type="term" value="P:immune response"/>
    <property type="evidence" value="ECO:0007669"/>
    <property type="project" value="TreeGrafter"/>
</dbReference>
<accession>A0AAV6FY84</accession>
<dbReference type="GO" id="GO:0007166">
    <property type="term" value="P:cell surface receptor signaling pathway"/>
    <property type="evidence" value="ECO:0007669"/>
    <property type="project" value="TreeGrafter"/>
</dbReference>
<dbReference type="PANTHER" id="PTHR25466">
    <property type="entry name" value="T-LYMPHOCYTE ACTIVATION ANTIGEN"/>
    <property type="match status" value="1"/>
</dbReference>
<keyword evidence="9" id="KW-0325">Glycoprotein</keyword>
<organism evidence="14 15">
    <name type="scientific">Alosa alosa</name>
    <name type="common">allis shad</name>
    <dbReference type="NCBI Taxonomy" id="278164"/>
    <lineage>
        <taxon>Eukaryota</taxon>
        <taxon>Metazoa</taxon>
        <taxon>Chordata</taxon>
        <taxon>Craniata</taxon>
        <taxon>Vertebrata</taxon>
        <taxon>Euteleostomi</taxon>
        <taxon>Actinopterygii</taxon>
        <taxon>Neopterygii</taxon>
        <taxon>Teleostei</taxon>
        <taxon>Clupei</taxon>
        <taxon>Clupeiformes</taxon>
        <taxon>Clupeoidei</taxon>
        <taxon>Clupeidae</taxon>
        <taxon>Alosa</taxon>
    </lineage>
</organism>
<feature type="chain" id="PRO_5044023128" description="Ig-like domain-containing protein" evidence="12">
    <location>
        <begin position="29"/>
        <end position="164"/>
    </location>
</feature>
<dbReference type="InterPro" id="IPR013783">
    <property type="entry name" value="Ig-like_fold"/>
</dbReference>
<dbReference type="PROSITE" id="PS50835">
    <property type="entry name" value="IG_LIKE"/>
    <property type="match status" value="1"/>
</dbReference>
<dbReference type="GO" id="GO:0042130">
    <property type="term" value="P:negative regulation of T cell proliferation"/>
    <property type="evidence" value="ECO:0007669"/>
    <property type="project" value="TreeGrafter"/>
</dbReference>
<keyword evidence="5 11" id="KW-1133">Transmembrane helix</keyword>
<protein>
    <recommendedName>
        <fullName evidence="13">Ig-like domain-containing protein</fullName>
    </recommendedName>
</protein>
<proteinExistence type="predicted"/>
<evidence type="ECO:0000259" key="13">
    <source>
        <dbReference type="PROSITE" id="PS50835"/>
    </source>
</evidence>
<dbReference type="GO" id="GO:0031295">
    <property type="term" value="P:T cell costimulation"/>
    <property type="evidence" value="ECO:0007669"/>
    <property type="project" value="TreeGrafter"/>
</dbReference>
<dbReference type="InterPro" id="IPR051713">
    <property type="entry name" value="T-cell_Activation_Regulation"/>
</dbReference>
<evidence type="ECO:0000313" key="15">
    <source>
        <dbReference type="Proteomes" id="UP000823561"/>
    </source>
</evidence>
<evidence type="ECO:0000256" key="10">
    <source>
        <dbReference type="ARBA" id="ARBA00023319"/>
    </source>
</evidence>
<evidence type="ECO:0000256" key="2">
    <source>
        <dbReference type="ARBA" id="ARBA00022475"/>
    </source>
</evidence>
<evidence type="ECO:0000256" key="11">
    <source>
        <dbReference type="SAM" id="Phobius"/>
    </source>
</evidence>
<keyword evidence="6 11" id="KW-0472">Membrane</keyword>